<reference evidence="3" key="1">
    <citation type="submission" date="2022-07" db="EMBL/GenBank/DDBJ databases">
        <authorList>
            <person name="Otstavnykh N."/>
            <person name="Isaeva M."/>
            <person name="Bystritskaya E."/>
        </authorList>
    </citation>
    <scope>NUCLEOTIDE SEQUENCE</scope>
    <source>
        <strain evidence="3">KCTC 52189</strain>
    </source>
</reference>
<gene>
    <name evidence="3" type="ORF">NO357_17760</name>
</gene>
<proteinExistence type="predicted"/>
<dbReference type="EMBL" id="JANHAX010000006">
    <property type="protein sequence ID" value="MDQ2091751.1"/>
    <property type="molecule type" value="Genomic_DNA"/>
</dbReference>
<feature type="transmembrane region" description="Helical" evidence="1">
    <location>
        <begin position="93"/>
        <end position="119"/>
    </location>
</feature>
<keyword evidence="4" id="KW-1185">Reference proteome</keyword>
<evidence type="ECO:0000313" key="4">
    <source>
        <dbReference type="Proteomes" id="UP001226762"/>
    </source>
</evidence>
<dbReference type="InterPro" id="IPR009936">
    <property type="entry name" value="DUF1468"/>
</dbReference>
<protein>
    <submittedName>
        <fullName evidence="3">Tripartite tricarboxylate transporter TctB family protein</fullName>
    </submittedName>
</protein>
<keyword evidence="1" id="KW-0472">Membrane</keyword>
<dbReference type="RefSeq" id="WP_306737051.1">
    <property type="nucleotide sequence ID" value="NZ_JANHAX010000006.1"/>
</dbReference>
<evidence type="ECO:0000313" key="3">
    <source>
        <dbReference type="EMBL" id="MDQ2091751.1"/>
    </source>
</evidence>
<organism evidence="3 4">
    <name type="scientific">Marimonas arenosa</name>
    <dbReference type="NCBI Taxonomy" id="1795305"/>
    <lineage>
        <taxon>Bacteria</taxon>
        <taxon>Pseudomonadati</taxon>
        <taxon>Pseudomonadota</taxon>
        <taxon>Alphaproteobacteria</taxon>
        <taxon>Rhodobacterales</taxon>
        <taxon>Paracoccaceae</taxon>
        <taxon>Marimonas</taxon>
    </lineage>
</organism>
<evidence type="ECO:0000259" key="2">
    <source>
        <dbReference type="Pfam" id="PF07331"/>
    </source>
</evidence>
<reference evidence="3" key="2">
    <citation type="submission" date="2023-02" db="EMBL/GenBank/DDBJ databases">
        <title>'Rhodoalgimonas zhirmunskyi' gen. nov., isolated from a red alga.</title>
        <authorList>
            <person name="Nedashkovskaya O.I."/>
            <person name="Otstavnykh N.Y."/>
            <person name="Bystritskaya E.P."/>
            <person name="Balabanova L.A."/>
            <person name="Isaeva M.P."/>
        </authorList>
    </citation>
    <scope>NUCLEOTIDE SEQUENCE</scope>
    <source>
        <strain evidence="3">KCTC 52189</strain>
    </source>
</reference>
<name>A0AAE3WEW7_9RHOB</name>
<comment type="caution">
    <text evidence="3">The sequence shown here is derived from an EMBL/GenBank/DDBJ whole genome shotgun (WGS) entry which is preliminary data.</text>
</comment>
<dbReference type="Proteomes" id="UP001226762">
    <property type="component" value="Unassembled WGS sequence"/>
</dbReference>
<keyword evidence="1" id="KW-1133">Transmembrane helix</keyword>
<evidence type="ECO:0000256" key="1">
    <source>
        <dbReference type="SAM" id="Phobius"/>
    </source>
</evidence>
<sequence length="175" mass="20386">MSEIDEDLKRPKRGQFLFAVFFFAVAALLAALLWDQTVWKQGKDLFSQARFWPAVGVFGMVGFTALHIWHLPRRRFSKPDWVEARTWLSVFEFAAWFLVYVWLVPVIGYLPVTMVFAAMLTWRMGYRSRKMLWISVIFAVLVVLVFKSLLQVKIPGAALYEFAPAALRNFLILYL</sequence>
<feature type="transmembrane region" description="Helical" evidence="1">
    <location>
        <begin position="131"/>
        <end position="150"/>
    </location>
</feature>
<dbReference type="Pfam" id="PF07331">
    <property type="entry name" value="TctB"/>
    <property type="match status" value="1"/>
</dbReference>
<feature type="transmembrane region" description="Helical" evidence="1">
    <location>
        <begin position="54"/>
        <end position="72"/>
    </location>
</feature>
<accession>A0AAE3WEW7</accession>
<feature type="domain" description="DUF1468" evidence="2">
    <location>
        <begin position="17"/>
        <end position="155"/>
    </location>
</feature>
<keyword evidence="1" id="KW-0812">Transmembrane</keyword>
<dbReference type="AlphaFoldDB" id="A0AAE3WEW7"/>
<feature type="transmembrane region" description="Helical" evidence="1">
    <location>
        <begin position="16"/>
        <end position="34"/>
    </location>
</feature>